<dbReference type="GO" id="GO:0055085">
    <property type="term" value="P:transmembrane transport"/>
    <property type="evidence" value="ECO:0007669"/>
    <property type="project" value="InterPro"/>
</dbReference>
<evidence type="ECO:0000256" key="2">
    <source>
        <dbReference type="ARBA" id="ARBA00022448"/>
    </source>
</evidence>
<feature type="domain" description="ABC transmembrane type-1" evidence="8">
    <location>
        <begin position="100"/>
        <end position="300"/>
    </location>
</feature>
<evidence type="ECO:0000256" key="7">
    <source>
        <dbReference type="RuleBase" id="RU363032"/>
    </source>
</evidence>
<dbReference type="InterPro" id="IPR035906">
    <property type="entry name" value="MetI-like_sf"/>
</dbReference>
<evidence type="ECO:0000256" key="5">
    <source>
        <dbReference type="ARBA" id="ARBA00022989"/>
    </source>
</evidence>
<dbReference type="AlphaFoldDB" id="A0A117MLA4"/>
<keyword evidence="10" id="KW-1185">Reference proteome</keyword>
<feature type="transmembrane region" description="Helical" evidence="7">
    <location>
        <begin position="233"/>
        <end position="257"/>
    </location>
</feature>
<keyword evidence="6 7" id="KW-0472">Membrane</keyword>
<dbReference type="Pfam" id="PF19300">
    <property type="entry name" value="BPD_transp_1_N"/>
    <property type="match status" value="1"/>
</dbReference>
<organism evidence="9 10">
    <name type="scientific">Streptomyces regalis</name>
    <dbReference type="NCBI Taxonomy" id="68262"/>
    <lineage>
        <taxon>Bacteria</taxon>
        <taxon>Bacillati</taxon>
        <taxon>Actinomycetota</taxon>
        <taxon>Actinomycetes</taxon>
        <taxon>Kitasatosporales</taxon>
        <taxon>Streptomycetaceae</taxon>
        <taxon>Streptomyces</taxon>
    </lineage>
</organism>
<dbReference type="OrthoDB" id="3543764at2"/>
<dbReference type="PROSITE" id="PS51257">
    <property type="entry name" value="PROKAR_LIPOPROTEIN"/>
    <property type="match status" value="1"/>
</dbReference>
<comment type="similarity">
    <text evidence="7">Belongs to the binding-protein-dependent transport system permease family.</text>
</comment>
<gene>
    <name evidence="9" type="ORF">ADL12_39190</name>
</gene>
<name>A0A117MLA4_9ACTN</name>
<feature type="transmembrane region" description="Helical" evidence="7">
    <location>
        <begin position="277"/>
        <end position="301"/>
    </location>
</feature>
<evidence type="ECO:0000256" key="6">
    <source>
        <dbReference type="ARBA" id="ARBA00023136"/>
    </source>
</evidence>
<evidence type="ECO:0000256" key="4">
    <source>
        <dbReference type="ARBA" id="ARBA00022692"/>
    </source>
</evidence>
<evidence type="ECO:0000256" key="3">
    <source>
        <dbReference type="ARBA" id="ARBA00022475"/>
    </source>
</evidence>
<dbReference type="PROSITE" id="PS50928">
    <property type="entry name" value="ABC_TM1"/>
    <property type="match status" value="1"/>
</dbReference>
<comment type="caution">
    <text evidence="9">The sequence shown here is derived from an EMBL/GenBank/DDBJ whole genome shotgun (WGS) entry which is preliminary data.</text>
</comment>
<accession>A0A117MLA4</accession>
<keyword evidence="5 7" id="KW-1133">Transmembrane helix</keyword>
<feature type="transmembrane region" description="Helical" evidence="7">
    <location>
        <begin position="106"/>
        <end position="125"/>
    </location>
</feature>
<feature type="transmembrane region" description="Helical" evidence="7">
    <location>
        <begin position="12"/>
        <end position="33"/>
    </location>
</feature>
<evidence type="ECO:0000259" key="8">
    <source>
        <dbReference type="PROSITE" id="PS50928"/>
    </source>
</evidence>
<proteinExistence type="inferred from homology"/>
<protein>
    <submittedName>
        <fullName evidence="9">ABC transporter permease</fullName>
    </submittedName>
</protein>
<feature type="transmembrane region" description="Helical" evidence="7">
    <location>
        <begin position="137"/>
        <end position="165"/>
    </location>
</feature>
<dbReference type="CDD" id="cd06261">
    <property type="entry name" value="TM_PBP2"/>
    <property type="match status" value="1"/>
</dbReference>
<comment type="subcellular location">
    <subcellularLocation>
        <location evidence="1 7">Cell membrane</location>
        <topology evidence="1 7">Multi-pass membrane protein</topology>
    </subcellularLocation>
</comment>
<dbReference type="SUPFAM" id="SSF161098">
    <property type="entry name" value="MetI-like"/>
    <property type="match status" value="1"/>
</dbReference>
<dbReference type="Proteomes" id="UP000053923">
    <property type="component" value="Unassembled WGS sequence"/>
</dbReference>
<dbReference type="RefSeq" id="WP_062712148.1">
    <property type="nucleotide sequence ID" value="NZ_LLZG01000385.1"/>
</dbReference>
<dbReference type="PANTHER" id="PTHR43163">
    <property type="entry name" value="DIPEPTIDE TRANSPORT SYSTEM PERMEASE PROTEIN DPPB-RELATED"/>
    <property type="match status" value="1"/>
</dbReference>
<evidence type="ECO:0000256" key="1">
    <source>
        <dbReference type="ARBA" id="ARBA00004651"/>
    </source>
</evidence>
<dbReference type="Pfam" id="PF00528">
    <property type="entry name" value="BPD_transp_1"/>
    <property type="match status" value="1"/>
</dbReference>
<dbReference type="InterPro" id="IPR000515">
    <property type="entry name" value="MetI-like"/>
</dbReference>
<evidence type="ECO:0000313" key="9">
    <source>
        <dbReference type="EMBL" id="KUL23667.1"/>
    </source>
</evidence>
<sequence length="316" mass="33478">MRPVVRQVAVRLGGALLVVWGAASCAFLVLQLVPGDPVRAVVGANALVDAGQREEIRHHYGLDRPLPVQYVTYLGHLLTGDLGDSYQLQQPVSGVLAQQLRPTAELALYATLLAVLLAVVVTVATSGRARWPRRLSAVVELVVVSTPSFWLGIMLLTLFSFRLGWLPVSDSGDVRSLVLPVITLALPIAAVLTQVMREGLLDALRSPFVLTARARGLTEPAVRSRHALRHAALPALTLAGWFTGTLLSGAVVVENVFARSGIGRVTLQAVTSRDLPLVQGVVALSAVVFVAVGTVVELLCLAVDPRLRGATGVKAA</sequence>
<dbReference type="EMBL" id="LLZG01000385">
    <property type="protein sequence ID" value="KUL23667.1"/>
    <property type="molecule type" value="Genomic_DNA"/>
</dbReference>
<keyword evidence="3" id="KW-1003">Cell membrane</keyword>
<keyword evidence="4 7" id="KW-0812">Transmembrane</keyword>
<evidence type="ECO:0000313" key="10">
    <source>
        <dbReference type="Proteomes" id="UP000053923"/>
    </source>
</evidence>
<feature type="transmembrane region" description="Helical" evidence="7">
    <location>
        <begin position="177"/>
        <end position="196"/>
    </location>
</feature>
<dbReference type="InterPro" id="IPR045621">
    <property type="entry name" value="BPD_transp_1_N"/>
</dbReference>
<dbReference type="Gene3D" id="1.10.3720.10">
    <property type="entry name" value="MetI-like"/>
    <property type="match status" value="1"/>
</dbReference>
<keyword evidence="2 7" id="KW-0813">Transport</keyword>
<dbReference type="PANTHER" id="PTHR43163:SF6">
    <property type="entry name" value="DIPEPTIDE TRANSPORT SYSTEM PERMEASE PROTEIN DPPB-RELATED"/>
    <property type="match status" value="1"/>
</dbReference>
<reference evidence="10" key="1">
    <citation type="submission" date="2015-10" db="EMBL/GenBank/DDBJ databases">
        <authorList>
            <person name="Ju K.-S."/>
            <person name="Doroghazi J.R."/>
            <person name="Metcalf W.W."/>
        </authorList>
    </citation>
    <scope>NUCLEOTIDE SEQUENCE [LARGE SCALE GENOMIC DNA]</scope>
    <source>
        <strain evidence="10">NRRL 3151</strain>
    </source>
</reference>
<dbReference type="GO" id="GO:0005886">
    <property type="term" value="C:plasma membrane"/>
    <property type="evidence" value="ECO:0007669"/>
    <property type="project" value="UniProtKB-SubCell"/>
</dbReference>